<name>A0A8E2EAN6_9PEZI</name>
<sequence length="712" mass="78687">MNWTGGKLQRHSKNVGNGVANRQKQHFAKVRTQLQNGTTSLACPGTIPFRPSFIQDDHVNLGGNLPQFGVGSSRHARHSKRRIEGINQEPPRRDEMRALPDDPAYSRDDSSKNIQAEKASRKRVCRKGGTRKGENPTEAYSEDQLLEANRRRLLERQDWVGLVPSHPVHMHFRTNREKNRIGKRRKIAGLTLLRPVSVEKRIRQPLQHAHTNSRIPYMSGAIVTDLEDIRIRIGTDALASQMSIQQTDPLQHAVSSQAELSDPMLFDLPHDVYITSREKSQYHSAEVIGDAGTSVLGRNEAPQKPYRSSSANYSLRSGRMHQPTHEEYHIREEANGESRFAHHTEDVRASQGRFAAAVFEEENEHIHEGTQETRSRHSASPFRLIFEPSSLDLSVSSLENASRSNCAAADLNSIVALADWEVGGDQRRNFADSEVDCRSRGSEIVDDTPWKTFLAIPEDGSSHSTSTHASKKGLSHQLQAINGHFEGTEAICHIISPARATAGNQTTADTLSFPGSVVTVYPVEPQRKSRGLSREGEFDARMPATTLLVSDADNAELWRTFVFGWGNSLASDIVHDANVTESVQNAFTPPAQSTSNRVLASSHAAGRSTSLMLSTPSRSVGSKTRRLHDNIQIAWGRNEDNVLSSTNLSQESFESSKVTRSDGGRGPPKGPPRGQPRGRGRVGDPRVFCGQCVSRWAIVVFSCCCFSGDFSA</sequence>
<feature type="compositionally biased region" description="Polar residues" evidence="1">
    <location>
        <begin position="646"/>
        <end position="656"/>
    </location>
</feature>
<dbReference type="AlphaFoldDB" id="A0A8E2EAN6"/>
<feature type="region of interest" description="Disordered" evidence="1">
    <location>
        <begin position="295"/>
        <end position="323"/>
    </location>
</feature>
<dbReference type="OrthoDB" id="5426563at2759"/>
<reference evidence="2 3" key="1">
    <citation type="journal article" date="2016" name="Nat. Commun.">
        <title>Ectomycorrhizal ecology is imprinted in the genome of the dominant symbiotic fungus Cenococcum geophilum.</title>
        <authorList>
            <consortium name="DOE Joint Genome Institute"/>
            <person name="Peter M."/>
            <person name="Kohler A."/>
            <person name="Ohm R.A."/>
            <person name="Kuo A."/>
            <person name="Krutzmann J."/>
            <person name="Morin E."/>
            <person name="Arend M."/>
            <person name="Barry K.W."/>
            <person name="Binder M."/>
            <person name="Choi C."/>
            <person name="Clum A."/>
            <person name="Copeland A."/>
            <person name="Grisel N."/>
            <person name="Haridas S."/>
            <person name="Kipfer T."/>
            <person name="LaButti K."/>
            <person name="Lindquist E."/>
            <person name="Lipzen A."/>
            <person name="Maire R."/>
            <person name="Meier B."/>
            <person name="Mihaltcheva S."/>
            <person name="Molinier V."/>
            <person name="Murat C."/>
            <person name="Poggeler S."/>
            <person name="Quandt C.A."/>
            <person name="Sperisen C."/>
            <person name="Tritt A."/>
            <person name="Tisserant E."/>
            <person name="Crous P.W."/>
            <person name="Henrissat B."/>
            <person name="Nehls U."/>
            <person name="Egli S."/>
            <person name="Spatafora J.W."/>
            <person name="Grigoriev I.V."/>
            <person name="Martin F.M."/>
        </authorList>
    </citation>
    <scope>NUCLEOTIDE SEQUENCE [LARGE SCALE GENOMIC DNA]</scope>
    <source>
        <strain evidence="2 3">CBS 459.81</strain>
    </source>
</reference>
<keyword evidence="3" id="KW-1185">Reference proteome</keyword>
<proteinExistence type="predicted"/>
<organism evidence="2 3">
    <name type="scientific">Lepidopterella palustris CBS 459.81</name>
    <dbReference type="NCBI Taxonomy" id="1314670"/>
    <lineage>
        <taxon>Eukaryota</taxon>
        <taxon>Fungi</taxon>
        <taxon>Dikarya</taxon>
        <taxon>Ascomycota</taxon>
        <taxon>Pezizomycotina</taxon>
        <taxon>Dothideomycetes</taxon>
        <taxon>Pleosporomycetidae</taxon>
        <taxon>Mytilinidiales</taxon>
        <taxon>Argynnaceae</taxon>
        <taxon>Lepidopterella</taxon>
    </lineage>
</organism>
<evidence type="ECO:0000256" key="1">
    <source>
        <dbReference type="SAM" id="MobiDB-lite"/>
    </source>
</evidence>
<feature type="region of interest" description="Disordered" evidence="1">
    <location>
        <begin position="588"/>
        <end position="625"/>
    </location>
</feature>
<feature type="compositionally biased region" description="Polar residues" evidence="1">
    <location>
        <begin position="588"/>
        <end position="599"/>
    </location>
</feature>
<dbReference type="EMBL" id="KV744954">
    <property type="protein sequence ID" value="OCK80566.1"/>
    <property type="molecule type" value="Genomic_DNA"/>
</dbReference>
<feature type="compositionally biased region" description="Basic and acidic residues" evidence="1">
    <location>
        <begin position="90"/>
        <end position="111"/>
    </location>
</feature>
<dbReference type="Proteomes" id="UP000250266">
    <property type="component" value="Unassembled WGS sequence"/>
</dbReference>
<evidence type="ECO:0000313" key="3">
    <source>
        <dbReference type="Proteomes" id="UP000250266"/>
    </source>
</evidence>
<accession>A0A8E2EAN6</accession>
<feature type="compositionally biased region" description="Polar residues" evidence="1">
    <location>
        <begin position="607"/>
        <end position="622"/>
    </location>
</feature>
<feature type="region of interest" description="Disordered" evidence="1">
    <location>
        <begin position="646"/>
        <end position="682"/>
    </location>
</feature>
<feature type="region of interest" description="Disordered" evidence="1">
    <location>
        <begin position="66"/>
        <end position="142"/>
    </location>
</feature>
<feature type="compositionally biased region" description="Polar residues" evidence="1">
    <location>
        <begin position="306"/>
        <end position="315"/>
    </location>
</feature>
<gene>
    <name evidence="2" type="ORF">K432DRAFT_40851</name>
</gene>
<feature type="compositionally biased region" description="Basic residues" evidence="1">
    <location>
        <begin position="120"/>
        <end position="130"/>
    </location>
</feature>
<evidence type="ECO:0000313" key="2">
    <source>
        <dbReference type="EMBL" id="OCK80566.1"/>
    </source>
</evidence>
<protein>
    <submittedName>
        <fullName evidence="2">Uncharacterized protein</fullName>
    </submittedName>
</protein>